<evidence type="ECO:0000313" key="6">
    <source>
        <dbReference type="EMBL" id="GDY66929.1"/>
    </source>
</evidence>
<evidence type="ECO:0000313" key="7">
    <source>
        <dbReference type="EMBL" id="GDY72813.1"/>
    </source>
</evidence>
<evidence type="ECO:0000256" key="3">
    <source>
        <dbReference type="ARBA" id="ARBA00022448"/>
    </source>
</evidence>
<dbReference type="Gene3D" id="3.90.76.10">
    <property type="entry name" value="Dipeptide-binding Protein, Domain 1"/>
    <property type="match status" value="1"/>
</dbReference>
<gene>
    <name evidence="6" type="ORF">SAV14893_063220</name>
    <name evidence="7" type="ORF">SAV31267_022980</name>
</gene>
<dbReference type="GO" id="GO:0042597">
    <property type="term" value="C:periplasmic space"/>
    <property type="evidence" value="ECO:0007669"/>
    <property type="project" value="UniProtKB-ARBA"/>
</dbReference>
<comment type="subcellular location">
    <subcellularLocation>
        <location evidence="1">Cell envelope</location>
    </subcellularLocation>
</comment>
<dbReference type="InterPro" id="IPR000914">
    <property type="entry name" value="SBP_5_dom"/>
</dbReference>
<dbReference type="PANTHER" id="PTHR30290">
    <property type="entry name" value="PERIPLASMIC BINDING COMPONENT OF ABC TRANSPORTER"/>
    <property type="match status" value="1"/>
</dbReference>
<dbReference type="CDD" id="cd08519">
    <property type="entry name" value="PBP2_NikA_DppA_OppA_like_20"/>
    <property type="match status" value="1"/>
</dbReference>
<proteinExistence type="inferred from homology"/>
<dbReference type="GO" id="GO:0043190">
    <property type="term" value="C:ATP-binding cassette (ABC) transporter complex"/>
    <property type="evidence" value="ECO:0007669"/>
    <property type="project" value="InterPro"/>
</dbReference>
<dbReference type="STRING" id="33903.AQJ43_16850"/>
<evidence type="ECO:0000313" key="8">
    <source>
        <dbReference type="Proteomes" id="UP000299211"/>
    </source>
</evidence>
<dbReference type="InterPro" id="IPR030678">
    <property type="entry name" value="Peptide/Ni-bd"/>
</dbReference>
<dbReference type="GO" id="GO:0015833">
    <property type="term" value="P:peptide transport"/>
    <property type="evidence" value="ECO:0007669"/>
    <property type="project" value="TreeGrafter"/>
</dbReference>
<comment type="caution">
    <text evidence="7">The sequence shown here is derived from an EMBL/GenBank/DDBJ whole genome shotgun (WGS) entry which is preliminary data.</text>
</comment>
<dbReference type="Gene3D" id="3.10.105.10">
    <property type="entry name" value="Dipeptide-binding Protein, Domain 3"/>
    <property type="match status" value="1"/>
</dbReference>
<dbReference type="GO" id="GO:0030313">
    <property type="term" value="C:cell envelope"/>
    <property type="evidence" value="ECO:0007669"/>
    <property type="project" value="UniProtKB-SubCell"/>
</dbReference>
<comment type="similarity">
    <text evidence="2">Belongs to the bacterial solute-binding protein 5 family.</text>
</comment>
<dbReference type="PIRSF" id="PIRSF002741">
    <property type="entry name" value="MppA"/>
    <property type="match status" value="1"/>
</dbReference>
<protein>
    <submittedName>
        <fullName evidence="7">Solute-binding transport lipoprotein</fullName>
    </submittedName>
</protein>
<evidence type="ECO:0000256" key="2">
    <source>
        <dbReference type="ARBA" id="ARBA00005695"/>
    </source>
</evidence>
<dbReference type="Gene3D" id="3.40.190.10">
    <property type="entry name" value="Periplasmic binding protein-like II"/>
    <property type="match status" value="1"/>
</dbReference>
<feature type="domain" description="Solute-binding protein family 5" evidence="5">
    <location>
        <begin position="79"/>
        <end position="445"/>
    </location>
</feature>
<dbReference type="SUPFAM" id="SSF53850">
    <property type="entry name" value="Periplasmic binding protein-like II"/>
    <property type="match status" value="1"/>
</dbReference>
<keyword evidence="3" id="KW-0813">Transport</keyword>
<dbReference type="RefSeq" id="WP_010988070.1">
    <property type="nucleotide sequence ID" value="NZ_BAABTN010000042.1"/>
</dbReference>
<dbReference type="EMBL" id="BJHY01000001">
    <property type="protein sequence ID" value="GDY72813.1"/>
    <property type="molecule type" value="Genomic_DNA"/>
</dbReference>
<accession>A0A4D4ML58</accession>
<dbReference type="GO" id="GO:1904680">
    <property type="term" value="F:peptide transmembrane transporter activity"/>
    <property type="evidence" value="ECO:0007669"/>
    <property type="project" value="TreeGrafter"/>
</dbReference>
<sequence>MNMRNQWPVLSVATGLAAGLLTGCGSDTGDSGGTGSEVVMGMSDDVLATDPASGYDPGSWLLFNNVFQSLLSFPKGGTEPEPEAARECKFTDTETKVYSCTLRDGLKFSNGDALTSKDVKFSFDRMLKINDASGPAIMFPMLDRVETPDAKTVTFRLKTPDATFPSKIASGAGSIVDHNSYSATGLRKDGGAVGSGPYKLDSFDDDKAVFSVNDSYKGTAKVNNSGVTLTFFHGNQTALKNALLNNEIDAAYRGLAAADVADIDNDTSTGKGINVVEGTSAEVQHMVFNMDDPVAGKLGVRKAIAYLLDRDALVNKVYDNTATPLYSIIPAGIAGHDTSFFDTYGARPSKAKAAAALLAEGITGKVKLTLWSTPSRYGPATDEEFRTIAGQLNASGLFDATVKSVAYSQYEKDIAQGKYGVYVKGWVPDYPDPDNFTAPFFGKGNVLSNNYSNSTITGQLIPKTAAQSDRASTDAEYGRLQDIVAEDLPVIPVWQAKQYAVVRDNVYGLEYCLDASTVFRFWEISKG</sequence>
<dbReference type="Proteomes" id="UP000299211">
    <property type="component" value="Unassembled WGS sequence"/>
</dbReference>
<evidence type="ECO:0000259" key="5">
    <source>
        <dbReference type="Pfam" id="PF00496"/>
    </source>
</evidence>
<dbReference type="Proteomes" id="UP000302139">
    <property type="component" value="Unassembled WGS sequence"/>
</dbReference>
<reference evidence="7 8" key="1">
    <citation type="submission" date="2019-04" db="EMBL/GenBank/DDBJ databases">
        <title>Draft genome sequences of Streptomyces avermitilis ATCC 31267.</title>
        <authorList>
            <person name="Komaki H."/>
            <person name="Tamura T."/>
            <person name="Hosoyama A."/>
        </authorList>
    </citation>
    <scope>NUCLEOTIDE SEQUENCE [LARGE SCALE GENOMIC DNA]</scope>
    <source>
        <strain evidence="7 8">ATCC 31267</strain>
    </source>
</reference>
<reference evidence="6 9" key="2">
    <citation type="submission" date="2019-04" db="EMBL/GenBank/DDBJ databases">
        <title>Draft genome sequences of Streptomyces avermitilis NBRC 14893.</title>
        <authorList>
            <person name="Komaki H."/>
            <person name="Tamura T."/>
            <person name="Hosoyama A."/>
        </authorList>
    </citation>
    <scope>NUCLEOTIDE SEQUENCE [LARGE SCALE GENOMIC DNA]</scope>
    <source>
        <strain evidence="6 9">NBRC 14893</strain>
    </source>
</reference>
<name>A0A4D4ML58_STRAX</name>
<keyword evidence="4" id="KW-0732">Signal</keyword>
<evidence type="ECO:0000256" key="1">
    <source>
        <dbReference type="ARBA" id="ARBA00004196"/>
    </source>
</evidence>
<keyword evidence="7" id="KW-0449">Lipoprotein</keyword>
<evidence type="ECO:0000313" key="9">
    <source>
        <dbReference type="Proteomes" id="UP000302139"/>
    </source>
</evidence>
<dbReference type="AlphaFoldDB" id="A0A4D4ML58"/>
<dbReference type="InterPro" id="IPR039424">
    <property type="entry name" value="SBP_5"/>
</dbReference>
<organism evidence="7 8">
    <name type="scientific">Streptomyces avermitilis</name>
    <dbReference type="NCBI Taxonomy" id="33903"/>
    <lineage>
        <taxon>Bacteria</taxon>
        <taxon>Bacillati</taxon>
        <taxon>Actinomycetota</taxon>
        <taxon>Actinomycetes</taxon>
        <taxon>Kitasatosporales</taxon>
        <taxon>Streptomycetaceae</taxon>
        <taxon>Streptomyces</taxon>
    </lineage>
</organism>
<dbReference type="PANTHER" id="PTHR30290:SF10">
    <property type="entry name" value="PERIPLASMIC OLIGOPEPTIDE-BINDING PROTEIN-RELATED"/>
    <property type="match status" value="1"/>
</dbReference>
<dbReference type="OMA" id="STVFRFW"/>
<dbReference type="PROSITE" id="PS51257">
    <property type="entry name" value="PROKAR_LIPOPROTEIN"/>
    <property type="match status" value="1"/>
</dbReference>
<dbReference type="EMBL" id="BJHX01000001">
    <property type="protein sequence ID" value="GDY66929.1"/>
    <property type="molecule type" value="Genomic_DNA"/>
</dbReference>
<evidence type="ECO:0000256" key="4">
    <source>
        <dbReference type="ARBA" id="ARBA00022729"/>
    </source>
</evidence>
<dbReference type="GeneID" id="41543741"/>
<dbReference type="Pfam" id="PF00496">
    <property type="entry name" value="SBP_bac_5"/>
    <property type="match status" value="1"/>
</dbReference>